<dbReference type="Pfam" id="PF13472">
    <property type="entry name" value="Lipase_GDSL_2"/>
    <property type="match status" value="1"/>
</dbReference>
<dbReference type="OrthoDB" id="671439at2759"/>
<dbReference type="CDD" id="cd01838">
    <property type="entry name" value="Isoamyl_acetate_hydrolase_like"/>
    <property type="match status" value="1"/>
</dbReference>
<comment type="caution">
    <text evidence="2">The sequence shown here is derived from an EMBL/GenBank/DDBJ whole genome shotgun (WGS) entry which is preliminary data.</text>
</comment>
<dbReference type="InterPro" id="IPR013830">
    <property type="entry name" value="SGNH_hydro"/>
</dbReference>
<reference evidence="2" key="1">
    <citation type="submission" date="2020-11" db="EMBL/GenBank/DDBJ databases">
        <authorList>
            <consortium name="DOE Joint Genome Institute"/>
            <person name="Ahrendt S."/>
            <person name="Riley R."/>
            <person name="Andreopoulos W."/>
            <person name="Labutti K."/>
            <person name="Pangilinan J."/>
            <person name="Ruiz-Duenas F.J."/>
            <person name="Barrasa J.M."/>
            <person name="Sanchez-Garcia M."/>
            <person name="Camarero S."/>
            <person name="Miyauchi S."/>
            <person name="Serrano A."/>
            <person name="Linde D."/>
            <person name="Babiker R."/>
            <person name="Drula E."/>
            <person name="Ayuso-Fernandez I."/>
            <person name="Pacheco R."/>
            <person name="Padilla G."/>
            <person name="Ferreira P."/>
            <person name="Barriuso J."/>
            <person name="Kellner H."/>
            <person name="Castanera R."/>
            <person name="Alfaro M."/>
            <person name="Ramirez L."/>
            <person name="Pisabarro A.G."/>
            <person name="Kuo A."/>
            <person name="Tritt A."/>
            <person name="Lipzen A."/>
            <person name="He G."/>
            <person name="Yan M."/>
            <person name="Ng V."/>
            <person name="Cullen D."/>
            <person name="Martin F."/>
            <person name="Rosso M.-N."/>
            <person name="Henrissat B."/>
            <person name="Hibbett D."/>
            <person name="Martinez A.T."/>
            <person name="Grigoriev I.V."/>
        </authorList>
    </citation>
    <scope>NUCLEOTIDE SEQUENCE</scope>
    <source>
        <strain evidence="2">CBS 506.95</strain>
    </source>
</reference>
<feature type="domain" description="SGNH hydrolase-type esterase" evidence="1">
    <location>
        <begin position="13"/>
        <end position="211"/>
    </location>
</feature>
<evidence type="ECO:0000313" key="2">
    <source>
        <dbReference type="EMBL" id="KAF9533476.1"/>
    </source>
</evidence>
<dbReference type="GO" id="GO:0016787">
    <property type="term" value="F:hydrolase activity"/>
    <property type="evidence" value="ECO:0007669"/>
    <property type="project" value="UniProtKB-KW"/>
</dbReference>
<keyword evidence="3" id="KW-1185">Reference proteome</keyword>
<dbReference type="AlphaFoldDB" id="A0A9P6JUI6"/>
<keyword evidence="2" id="KW-0378">Hydrolase</keyword>
<dbReference type="PANTHER" id="PTHR14209:SF19">
    <property type="entry name" value="ISOAMYL ACETATE-HYDROLYZING ESTERASE 1 HOMOLOG"/>
    <property type="match status" value="1"/>
</dbReference>
<proteinExistence type="predicted"/>
<gene>
    <name evidence="2" type="ORF">CPB83DRAFT_783067</name>
</gene>
<organism evidence="2 3">
    <name type="scientific">Crepidotus variabilis</name>
    <dbReference type="NCBI Taxonomy" id="179855"/>
    <lineage>
        <taxon>Eukaryota</taxon>
        <taxon>Fungi</taxon>
        <taxon>Dikarya</taxon>
        <taxon>Basidiomycota</taxon>
        <taxon>Agaricomycotina</taxon>
        <taxon>Agaricomycetes</taxon>
        <taxon>Agaricomycetidae</taxon>
        <taxon>Agaricales</taxon>
        <taxon>Agaricineae</taxon>
        <taxon>Crepidotaceae</taxon>
        <taxon>Crepidotus</taxon>
    </lineage>
</organism>
<dbReference type="InterPro" id="IPR045136">
    <property type="entry name" value="Iah1-like"/>
</dbReference>
<protein>
    <submittedName>
        <fullName evidence="2">SGNH hydrolase-type esterase domain-containing protein</fullName>
    </submittedName>
</protein>
<dbReference type="EMBL" id="MU157828">
    <property type="protein sequence ID" value="KAF9533476.1"/>
    <property type="molecule type" value="Genomic_DNA"/>
</dbReference>
<accession>A0A9P6JUI6</accession>
<name>A0A9P6JUI6_9AGAR</name>
<dbReference type="Proteomes" id="UP000807306">
    <property type="component" value="Unassembled WGS sequence"/>
</dbReference>
<evidence type="ECO:0000313" key="3">
    <source>
        <dbReference type="Proteomes" id="UP000807306"/>
    </source>
</evidence>
<dbReference type="SUPFAM" id="SSF52266">
    <property type="entry name" value="SGNH hydrolase"/>
    <property type="match status" value="1"/>
</dbReference>
<dbReference type="Gene3D" id="3.40.50.1110">
    <property type="entry name" value="SGNH hydrolase"/>
    <property type="match status" value="1"/>
</dbReference>
<dbReference type="InterPro" id="IPR036514">
    <property type="entry name" value="SGNH_hydro_sf"/>
</dbReference>
<sequence length="257" mass="29153">MNRSAAVQDVFMLFGDSITQGGWEPDMNSFGQRLSHVYARRLDVLNRGYSGYNTEWGRFVLQQCIDPAEVPGAPQIRVLAIWFGANDACIKPSPQHVPLPRFIENIKRMISLGRVPANSNRKETRIILISPPPVNTIVRKADLESRSPPMKLDREFDITRAYADAVRDVAKGEGVAFVDVWSRIWEAAGQNESALQKFLVDGLHLNAEGYNIMYDELIGVIAREYPEIHYDNIPYTFPAWKDINWTNPESSFKAEIV</sequence>
<dbReference type="PANTHER" id="PTHR14209">
    <property type="entry name" value="ISOAMYL ACETATE-HYDROLYZING ESTERASE 1"/>
    <property type="match status" value="1"/>
</dbReference>
<evidence type="ECO:0000259" key="1">
    <source>
        <dbReference type="Pfam" id="PF13472"/>
    </source>
</evidence>